<sequence length="224" mass="24074">MADPSQNTRSEEQKAPRRSTRATRGQRSQSLYQNYVVGKAASRPAPYPKGRPAKKPVAPAIDDDEPISPAAVALDPQQSAHQNRNTALQPETIAGSGSGSGSGSGAAAASTTDPDSFGLSPDPPNFMETDGDGNYVVELDNVAPWQSHNGELQYDPRMNLEIGGPEPLTADEMEQFIQNMEERLAQDAQDGRDARVAQADGAEEITDAEFEKLINFDAPEQLDH</sequence>
<accession>A0A8H4P2H5</accession>
<feature type="compositionally biased region" description="Polar residues" evidence="1">
    <location>
        <begin position="76"/>
        <end position="89"/>
    </location>
</feature>
<dbReference type="AlphaFoldDB" id="A0A8H4P2H5"/>
<protein>
    <submittedName>
        <fullName evidence="2">Uncharacterized protein</fullName>
    </submittedName>
</protein>
<name>A0A8H4P2H5_9HYPO</name>
<comment type="caution">
    <text evidence="2">The sequence shown here is derived from an EMBL/GenBank/DDBJ whole genome shotgun (WGS) entry which is preliminary data.</text>
</comment>
<feature type="compositionally biased region" description="Polar residues" evidence="1">
    <location>
        <begin position="22"/>
        <end position="33"/>
    </location>
</feature>
<dbReference type="EMBL" id="JAADJG010000117">
    <property type="protein sequence ID" value="KAF4454713.1"/>
    <property type="molecule type" value="Genomic_DNA"/>
</dbReference>
<evidence type="ECO:0000256" key="1">
    <source>
        <dbReference type="SAM" id="MobiDB-lite"/>
    </source>
</evidence>
<feature type="region of interest" description="Disordered" evidence="1">
    <location>
        <begin position="1"/>
        <end position="133"/>
    </location>
</feature>
<proteinExistence type="predicted"/>
<reference evidence="2" key="1">
    <citation type="submission" date="2020-01" db="EMBL/GenBank/DDBJ databases">
        <title>Identification and distribution of gene clusters putatively required for synthesis of sphingolipid metabolism inhibitors in phylogenetically diverse species of the filamentous fungus Fusarium.</title>
        <authorList>
            <person name="Kim H.-S."/>
            <person name="Busman M."/>
            <person name="Brown D.W."/>
            <person name="Divon H."/>
            <person name="Uhlig S."/>
            <person name="Proctor R.H."/>
        </authorList>
    </citation>
    <scope>NUCLEOTIDE SEQUENCE</scope>
    <source>
        <strain evidence="2">NRRL 53441</strain>
    </source>
</reference>
<evidence type="ECO:0000313" key="2">
    <source>
        <dbReference type="EMBL" id="KAF4454713.1"/>
    </source>
</evidence>
<gene>
    <name evidence="2" type="ORF">F53441_2791</name>
</gene>
<organism evidence="2 3">
    <name type="scientific">Fusarium austroafricanum</name>
    <dbReference type="NCBI Taxonomy" id="2364996"/>
    <lineage>
        <taxon>Eukaryota</taxon>
        <taxon>Fungi</taxon>
        <taxon>Dikarya</taxon>
        <taxon>Ascomycota</taxon>
        <taxon>Pezizomycotina</taxon>
        <taxon>Sordariomycetes</taxon>
        <taxon>Hypocreomycetidae</taxon>
        <taxon>Hypocreales</taxon>
        <taxon>Nectriaceae</taxon>
        <taxon>Fusarium</taxon>
        <taxon>Fusarium concolor species complex</taxon>
    </lineage>
</organism>
<keyword evidence="3" id="KW-1185">Reference proteome</keyword>
<evidence type="ECO:0000313" key="3">
    <source>
        <dbReference type="Proteomes" id="UP000605986"/>
    </source>
</evidence>
<dbReference type="Proteomes" id="UP000605986">
    <property type="component" value="Unassembled WGS sequence"/>
</dbReference>